<dbReference type="GO" id="GO:0007165">
    <property type="term" value="P:signal transduction"/>
    <property type="evidence" value="ECO:0007669"/>
    <property type="project" value="InterPro"/>
</dbReference>
<sequence>MESQLLTVKIGPYLWGAPVTHVTEILASPGVTPIPQTPPAIAGVAVIRGQALTVLTLRPMLNLASDAVGMALRWGSQRGSFLVAVDQVEGLWAPTEPMHEERWSGLVSPAVAPLVKAAYRWDSEWLWEWIADMPDRLHAGLLTDPMLADR</sequence>
<protein>
    <submittedName>
        <fullName evidence="2">Chemotaxis protein CheW</fullName>
    </submittedName>
</protein>
<dbReference type="InterPro" id="IPR036061">
    <property type="entry name" value="CheW-like_dom_sf"/>
</dbReference>
<feature type="domain" description="CheW-like" evidence="1">
    <location>
        <begin position="2"/>
        <end position="150"/>
    </location>
</feature>
<accession>A0A7Y0L9C5</accession>
<reference evidence="2 3" key="1">
    <citation type="submission" date="2020-04" db="EMBL/GenBank/DDBJ databases">
        <authorList>
            <person name="Zhang R."/>
            <person name="Schippers A."/>
        </authorList>
    </citation>
    <scope>NUCLEOTIDE SEQUENCE [LARGE SCALE GENOMIC DNA]</scope>
    <source>
        <strain evidence="2 3">DSM 109850</strain>
    </source>
</reference>
<dbReference type="EMBL" id="JABBVZ010000102">
    <property type="protein sequence ID" value="NMP24339.1"/>
    <property type="molecule type" value="Genomic_DNA"/>
</dbReference>
<organism evidence="2 3">
    <name type="scientific">Sulfobacillus harzensis</name>
    <dbReference type="NCBI Taxonomy" id="2729629"/>
    <lineage>
        <taxon>Bacteria</taxon>
        <taxon>Bacillati</taxon>
        <taxon>Bacillota</taxon>
        <taxon>Clostridia</taxon>
        <taxon>Eubacteriales</taxon>
        <taxon>Clostridiales Family XVII. Incertae Sedis</taxon>
        <taxon>Sulfobacillus</taxon>
    </lineage>
</organism>
<dbReference type="GO" id="GO:0006935">
    <property type="term" value="P:chemotaxis"/>
    <property type="evidence" value="ECO:0007669"/>
    <property type="project" value="InterPro"/>
</dbReference>
<proteinExistence type="predicted"/>
<dbReference type="RefSeq" id="WP_169102386.1">
    <property type="nucleotide sequence ID" value="NZ_JABBVZ010000102.1"/>
</dbReference>
<dbReference type="Pfam" id="PF01584">
    <property type="entry name" value="CheW"/>
    <property type="match status" value="1"/>
</dbReference>
<dbReference type="Gene3D" id="2.40.50.180">
    <property type="entry name" value="CheA-289, Domain 4"/>
    <property type="match status" value="1"/>
</dbReference>
<name>A0A7Y0L9C5_9FIRM</name>
<dbReference type="Proteomes" id="UP000533476">
    <property type="component" value="Unassembled WGS sequence"/>
</dbReference>
<dbReference type="InterPro" id="IPR002545">
    <property type="entry name" value="CheW-lke_dom"/>
</dbReference>
<evidence type="ECO:0000313" key="2">
    <source>
        <dbReference type="EMBL" id="NMP24339.1"/>
    </source>
</evidence>
<dbReference type="AlphaFoldDB" id="A0A7Y0L9C5"/>
<dbReference type="SUPFAM" id="SSF50341">
    <property type="entry name" value="CheW-like"/>
    <property type="match status" value="1"/>
</dbReference>
<gene>
    <name evidence="2" type="ORF">HIJ39_18575</name>
</gene>
<evidence type="ECO:0000313" key="3">
    <source>
        <dbReference type="Proteomes" id="UP000533476"/>
    </source>
</evidence>
<dbReference type="PROSITE" id="PS50851">
    <property type="entry name" value="CHEW"/>
    <property type="match status" value="1"/>
</dbReference>
<keyword evidence="3" id="KW-1185">Reference proteome</keyword>
<comment type="caution">
    <text evidence="2">The sequence shown here is derived from an EMBL/GenBank/DDBJ whole genome shotgun (WGS) entry which is preliminary data.</text>
</comment>
<evidence type="ECO:0000259" key="1">
    <source>
        <dbReference type="PROSITE" id="PS50851"/>
    </source>
</evidence>